<evidence type="ECO:0000259" key="2">
    <source>
        <dbReference type="Pfam" id="PF03061"/>
    </source>
</evidence>
<dbReference type="Pfam" id="PF03061">
    <property type="entry name" value="4HBT"/>
    <property type="match status" value="1"/>
</dbReference>
<keyword evidence="1" id="KW-0378">Hydrolase</keyword>
<dbReference type="InterPro" id="IPR003736">
    <property type="entry name" value="PAAI_dom"/>
</dbReference>
<sequence>MSDFSVDWVQSFIDALPYSRALGMTAEAVSEGQVTISMPYDEALTGDGAVLHGGAISALMDTTSGTAVMTLPEGLGTATLDLRIDYMRAATPGQRVTAAAECYHITRTVVFVRTTAWDEDDAKPVATAAGAFTYGHMRAPRTTEEMQAAMQALAERQKELGQ</sequence>
<evidence type="ECO:0000313" key="4">
    <source>
        <dbReference type="Proteomes" id="UP000184932"/>
    </source>
</evidence>
<dbReference type="AlphaFoldDB" id="A0A1N6IKP6"/>
<dbReference type="RefSeq" id="WP_074258147.1">
    <property type="nucleotide sequence ID" value="NZ_FSRL01000002.1"/>
</dbReference>
<dbReference type="CDD" id="cd03443">
    <property type="entry name" value="PaaI_thioesterase"/>
    <property type="match status" value="1"/>
</dbReference>
<evidence type="ECO:0000313" key="3">
    <source>
        <dbReference type="EMBL" id="SIO32566.1"/>
    </source>
</evidence>
<proteinExistence type="predicted"/>
<gene>
    <name evidence="3" type="ORF">SAMN05444002_4009</name>
</gene>
<dbReference type="InterPro" id="IPR006683">
    <property type="entry name" value="Thioestr_dom"/>
</dbReference>
<dbReference type="EMBL" id="FSRL01000002">
    <property type="protein sequence ID" value="SIO32566.1"/>
    <property type="molecule type" value="Genomic_DNA"/>
</dbReference>
<dbReference type="GO" id="GO:0005829">
    <property type="term" value="C:cytosol"/>
    <property type="evidence" value="ECO:0007669"/>
    <property type="project" value="TreeGrafter"/>
</dbReference>
<dbReference type="NCBIfam" id="TIGR00369">
    <property type="entry name" value="unchar_dom_1"/>
    <property type="match status" value="1"/>
</dbReference>
<dbReference type="PANTHER" id="PTHR43240">
    <property type="entry name" value="1,4-DIHYDROXY-2-NAPHTHOYL-COA THIOESTERASE 1"/>
    <property type="match status" value="1"/>
</dbReference>
<dbReference type="SUPFAM" id="SSF54637">
    <property type="entry name" value="Thioesterase/thiol ester dehydrase-isomerase"/>
    <property type="match status" value="1"/>
</dbReference>
<dbReference type="InterPro" id="IPR029069">
    <property type="entry name" value="HotDog_dom_sf"/>
</dbReference>
<name>A0A1N6IKP6_9RHOB</name>
<dbReference type="GO" id="GO:0061522">
    <property type="term" value="F:1,4-dihydroxy-2-naphthoyl-CoA thioesterase activity"/>
    <property type="evidence" value="ECO:0007669"/>
    <property type="project" value="TreeGrafter"/>
</dbReference>
<dbReference type="STRING" id="1217970.SAMN05444002_4009"/>
<dbReference type="PANTHER" id="PTHR43240:SF7">
    <property type="entry name" value="BLR7284 PROTEIN"/>
    <property type="match status" value="1"/>
</dbReference>
<keyword evidence="4" id="KW-1185">Reference proteome</keyword>
<accession>A0A1N6IKP6</accession>
<dbReference type="Gene3D" id="3.10.129.10">
    <property type="entry name" value="Hotdog Thioesterase"/>
    <property type="match status" value="1"/>
</dbReference>
<dbReference type="OrthoDB" id="9813158at2"/>
<dbReference type="Proteomes" id="UP000184932">
    <property type="component" value="Unassembled WGS sequence"/>
</dbReference>
<protein>
    <submittedName>
        <fullName evidence="3">Uncharacterized domain 1-containing protein</fullName>
    </submittedName>
</protein>
<feature type="domain" description="Thioesterase" evidence="2">
    <location>
        <begin position="50"/>
        <end position="123"/>
    </location>
</feature>
<evidence type="ECO:0000256" key="1">
    <source>
        <dbReference type="ARBA" id="ARBA00022801"/>
    </source>
</evidence>
<organism evidence="3 4">
    <name type="scientific">Vannielia litorea</name>
    <dbReference type="NCBI Taxonomy" id="1217970"/>
    <lineage>
        <taxon>Bacteria</taxon>
        <taxon>Pseudomonadati</taxon>
        <taxon>Pseudomonadota</taxon>
        <taxon>Alphaproteobacteria</taxon>
        <taxon>Rhodobacterales</taxon>
        <taxon>Paracoccaceae</taxon>
        <taxon>Vannielia</taxon>
    </lineage>
</organism>
<reference evidence="4" key="1">
    <citation type="submission" date="2016-11" db="EMBL/GenBank/DDBJ databases">
        <authorList>
            <person name="Varghese N."/>
            <person name="Submissions S."/>
        </authorList>
    </citation>
    <scope>NUCLEOTIDE SEQUENCE [LARGE SCALE GENOMIC DNA]</scope>
    <source>
        <strain evidence="4">DSM 29440</strain>
    </source>
</reference>